<evidence type="ECO:0000256" key="1">
    <source>
        <dbReference type="SAM" id="MobiDB-lite"/>
    </source>
</evidence>
<gene>
    <name evidence="2" type="ORF">AVDCRST_MAG57-1361</name>
</gene>
<name>A0A6J4I178_9ACTN</name>
<proteinExistence type="predicted"/>
<feature type="region of interest" description="Disordered" evidence="1">
    <location>
        <begin position="1"/>
        <end position="26"/>
    </location>
</feature>
<feature type="compositionally biased region" description="Polar residues" evidence="1">
    <location>
        <begin position="1"/>
        <end position="20"/>
    </location>
</feature>
<reference evidence="2" key="1">
    <citation type="submission" date="2020-02" db="EMBL/GenBank/DDBJ databases">
        <authorList>
            <person name="Meier V. D."/>
        </authorList>
    </citation>
    <scope>NUCLEOTIDE SEQUENCE</scope>
    <source>
        <strain evidence="2">AVDCRST_MAG57</strain>
    </source>
</reference>
<evidence type="ECO:0000313" key="2">
    <source>
        <dbReference type="EMBL" id="CAA9238334.1"/>
    </source>
</evidence>
<dbReference type="AlphaFoldDB" id="A0A6J4I178"/>
<accession>A0A6J4I178</accession>
<organism evidence="2">
    <name type="scientific">uncultured Blastococcus sp</name>
    <dbReference type="NCBI Taxonomy" id="217144"/>
    <lineage>
        <taxon>Bacteria</taxon>
        <taxon>Bacillati</taxon>
        <taxon>Actinomycetota</taxon>
        <taxon>Actinomycetes</taxon>
        <taxon>Geodermatophilales</taxon>
        <taxon>Geodermatophilaceae</taxon>
        <taxon>Blastococcus</taxon>
        <taxon>environmental samples</taxon>
    </lineage>
</organism>
<dbReference type="InterPro" id="IPR032710">
    <property type="entry name" value="NTF2-like_dom_sf"/>
</dbReference>
<sequence>MTSTADMTSASGTLQTSATATDPGPFTTARREVELRRPADVDAVNHNDLRAFMHQWWAAFDHIAPVDFFLAHLDDADMTFVLDGQPLATDHASFRTWYASVPSTIPWDFHDVLDGVTVTGTAATGWTAEHFIRHVGEFHDVPIGQPGDGPGRVFNRVLRVTWQVEHDGERFVIRRYELALAHNAIPL</sequence>
<dbReference type="EMBL" id="CADCTI010000124">
    <property type="protein sequence ID" value="CAA9238334.1"/>
    <property type="molecule type" value="Genomic_DNA"/>
</dbReference>
<evidence type="ECO:0008006" key="3">
    <source>
        <dbReference type="Google" id="ProtNLM"/>
    </source>
</evidence>
<protein>
    <recommendedName>
        <fullName evidence="3">SnoaL-like domain-containing protein</fullName>
    </recommendedName>
</protein>
<dbReference type="SUPFAM" id="SSF54427">
    <property type="entry name" value="NTF2-like"/>
    <property type="match status" value="1"/>
</dbReference>